<reference evidence="6" key="1">
    <citation type="submission" date="2023-06" db="EMBL/GenBank/DDBJ databases">
        <title>Genome-scale phylogeny and comparative genomics of the fungal order Sordariales.</title>
        <authorList>
            <consortium name="Lawrence Berkeley National Laboratory"/>
            <person name="Hensen N."/>
            <person name="Bonometti L."/>
            <person name="Westerberg I."/>
            <person name="Brannstrom I.O."/>
            <person name="Guillou S."/>
            <person name="Cros-Aarteil S."/>
            <person name="Calhoun S."/>
            <person name="Haridas S."/>
            <person name="Kuo A."/>
            <person name="Mondo S."/>
            <person name="Pangilinan J."/>
            <person name="Riley R."/>
            <person name="Labutti K."/>
            <person name="Andreopoulos B."/>
            <person name="Lipzen A."/>
            <person name="Chen C."/>
            <person name="Yanf M."/>
            <person name="Daum C."/>
            <person name="Ng V."/>
            <person name="Clum A."/>
            <person name="Steindorff A."/>
            <person name="Ohm R."/>
            <person name="Martin F."/>
            <person name="Silar P."/>
            <person name="Natvig D."/>
            <person name="Lalanne C."/>
            <person name="Gautier V."/>
            <person name="Ament-Velasquez S.L."/>
            <person name="Kruys A."/>
            <person name="Hutchinson M.I."/>
            <person name="Powell A.J."/>
            <person name="Barry K."/>
            <person name="Miller A.N."/>
            <person name="Grigoriev I.V."/>
            <person name="Debuchy R."/>
            <person name="Gladieux P."/>
            <person name="Thoren M.H."/>
            <person name="Johannesson H."/>
        </authorList>
    </citation>
    <scope>NUCLEOTIDE SEQUENCE</scope>
    <source>
        <strain evidence="6">SMH2532-1</strain>
    </source>
</reference>
<organism evidence="6 7">
    <name type="scientific">Cercophora newfieldiana</name>
    <dbReference type="NCBI Taxonomy" id="92897"/>
    <lineage>
        <taxon>Eukaryota</taxon>
        <taxon>Fungi</taxon>
        <taxon>Dikarya</taxon>
        <taxon>Ascomycota</taxon>
        <taxon>Pezizomycotina</taxon>
        <taxon>Sordariomycetes</taxon>
        <taxon>Sordariomycetidae</taxon>
        <taxon>Sordariales</taxon>
        <taxon>Lasiosphaeriaceae</taxon>
        <taxon>Cercophora</taxon>
    </lineage>
</organism>
<name>A0AA40CX95_9PEZI</name>
<evidence type="ECO:0000313" key="7">
    <source>
        <dbReference type="Proteomes" id="UP001174936"/>
    </source>
</evidence>
<accession>A0AA40CX95</accession>
<keyword evidence="7" id="KW-1185">Reference proteome</keyword>
<evidence type="ECO:0000256" key="4">
    <source>
        <dbReference type="ARBA" id="ARBA00023239"/>
    </source>
</evidence>
<keyword evidence="3" id="KW-0862">Zinc</keyword>
<dbReference type="PROSITE" id="PS51891">
    <property type="entry name" value="CENP_V_GFA"/>
    <property type="match status" value="1"/>
</dbReference>
<dbReference type="PANTHER" id="PTHR33337:SF40">
    <property type="entry name" value="CENP-V_GFA DOMAIN-CONTAINING PROTEIN-RELATED"/>
    <property type="match status" value="1"/>
</dbReference>
<comment type="similarity">
    <text evidence="1">Belongs to the Gfa family.</text>
</comment>
<dbReference type="InterPro" id="IPR011057">
    <property type="entry name" value="Mss4-like_sf"/>
</dbReference>
<dbReference type="InterPro" id="IPR006913">
    <property type="entry name" value="CENP-V/GFA"/>
</dbReference>
<evidence type="ECO:0000259" key="5">
    <source>
        <dbReference type="PROSITE" id="PS51891"/>
    </source>
</evidence>
<gene>
    <name evidence="6" type="ORF">B0T16DRAFT_406434</name>
</gene>
<comment type="caution">
    <text evidence="6">The sequence shown here is derived from an EMBL/GenBank/DDBJ whole genome shotgun (WGS) entry which is preliminary data.</text>
</comment>
<feature type="domain" description="CENP-V/GFA" evidence="5">
    <location>
        <begin position="103"/>
        <end position="271"/>
    </location>
</feature>
<evidence type="ECO:0000313" key="6">
    <source>
        <dbReference type="EMBL" id="KAK0652568.1"/>
    </source>
</evidence>
<dbReference type="SUPFAM" id="SSF51316">
    <property type="entry name" value="Mss4-like"/>
    <property type="match status" value="1"/>
</dbReference>
<evidence type="ECO:0000256" key="3">
    <source>
        <dbReference type="ARBA" id="ARBA00022833"/>
    </source>
</evidence>
<sequence>MLASRTSHGSVCGWPCLPRQQPPVTQLLTRPIPASPRIPGVDVAQSHICRRKADSTTYPAAGDTRYKSKTSRLAPFANPHPSQSEPELPQRSMAFLPPTPLTLTGGCMCAAVRYTIKVPALEARPLIPDALLTPLNEKGETVPTCLPHIVLDHCRDCRRACGGIIQCWFVCQLPWVNFTLMARGSDSVKSYNCEEIARPAAATLQHTYLGHYESSANVQRCFCTQCGTTLTYHYSGDRNDWTLGPIVDIGVGTLDDEGIELARPERPMWWEYGTEWVKAIVEGGEMEWLIRHPMWRPSEIVGSKRGSGA</sequence>
<evidence type="ECO:0000256" key="2">
    <source>
        <dbReference type="ARBA" id="ARBA00022723"/>
    </source>
</evidence>
<dbReference type="Proteomes" id="UP001174936">
    <property type="component" value="Unassembled WGS sequence"/>
</dbReference>
<protein>
    <recommendedName>
        <fullName evidence="5">CENP-V/GFA domain-containing protein</fullName>
    </recommendedName>
</protein>
<dbReference type="PANTHER" id="PTHR33337">
    <property type="entry name" value="GFA DOMAIN-CONTAINING PROTEIN"/>
    <property type="match status" value="1"/>
</dbReference>
<dbReference type="AlphaFoldDB" id="A0AA40CX95"/>
<proteinExistence type="inferred from homology"/>
<dbReference type="GO" id="GO:0016846">
    <property type="term" value="F:carbon-sulfur lyase activity"/>
    <property type="evidence" value="ECO:0007669"/>
    <property type="project" value="InterPro"/>
</dbReference>
<keyword evidence="2" id="KW-0479">Metal-binding</keyword>
<dbReference type="GO" id="GO:0046872">
    <property type="term" value="F:metal ion binding"/>
    <property type="evidence" value="ECO:0007669"/>
    <property type="project" value="UniProtKB-KW"/>
</dbReference>
<evidence type="ECO:0000256" key="1">
    <source>
        <dbReference type="ARBA" id="ARBA00005495"/>
    </source>
</evidence>
<dbReference type="EMBL" id="JAULSV010000002">
    <property type="protein sequence ID" value="KAK0652568.1"/>
    <property type="molecule type" value="Genomic_DNA"/>
</dbReference>
<dbReference type="Gene3D" id="3.90.1590.10">
    <property type="entry name" value="glutathione-dependent formaldehyde- activating enzyme (gfa)"/>
    <property type="match status" value="1"/>
</dbReference>
<keyword evidence="4" id="KW-0456">Lyase</keyword>